<accession>A0A7E4VQ89</accession>
<keyword evidence="2" id="KW-1185">Reference proteome</keyword>
<feature type="transmembrane region" description="Helical" evidence="1">
    <location>
        <begin position="95"/>
        <end position="119"/>
    </location>
</feature>
<protein>
    <submittedName>
        <fullName evidence="3">G_PROTEIN_RECEP_F1_2 domain-containing protein</fullName>
    </submittedName>
</protein>
<keyword evidence="1" id="KW-0472">Membrane</keyword>
<dbReference type="Proteomes" id="UP000492821">
    <property type="component" value="Unassembled WGS sequence"/>
</dbReference>
<feature type="transmembrane region" description="Helical" evidence="1">
    <location>
        <begin position="140"/>
        <end position="160"/>
    </location>
</feature>
<feature type="transmembrane region" description="Helical" evidence="1">
    <location>
        <begin position="55"/>
        <end position="75"/>
    </location>
</feature>
<proteinExistence type="predicted"/>
<organism evidence="2 3">
    <name type="scientific">Panagrellus redivivus</name>
    <name type="common">Microworm</name>
    <dbReference type="NCBI Taxonomy" id="6233"/>
    <lineage>
        <taxon>Eukaryota</taxon>
        <taxon>Metazoa</taxon>
        <taxon>Ecdysozoa</taxon>
        <taxon>Nematoda</taxon>
        <taxon>Chromadorea</taxon>
        <taxon>Rhabditida</taxon>
        <taxon>Tylenchina</taxon>
        <taxon>Panagrolaimomorpha</taxon>
        <taxon>Panagrolaimoidea</taxon>
        <taxon>Panagrolaimidae</taxon>
        <taxon>Panagrellus</taxon>
    </lineage>
</organism>
<dbReference type="AlphaFoldDB" id="A0A7E4VQ89"/>
<name>A0A7E4VQ89_PANRE</name>
<dbReference type="WBParaSite" id="Pan_g23344.t1">
    <property type="protein sequence ID" value="Pan_g23344.t1"/>
    <property type="gene ID" value="Pan_g23344"/>
</dbReference>
<keyword evidence="1" id="KW-0812">Transmembrane</keyword>
<evidence type="ECO:0000313" key="3">
    <source>
        <dbReference type="WBParaSite" id="Pan_g23344.t1"/>
    </source>
</evidence>
<reference evidence="3" key="2">
    <citation type="submission" date="2020-10" db="UniProtKB">
        <authorList>
            <consortium name="WormBaseParasite"/>
        </authorList>
    </citation>
    <scope>IDENTIFICATION</scope>
</reference>
<feature type="transmembrane region" description="Helical" evidence="1">
    <location>
        <begin position="172"/>
        <end position="192"/>
    </location>
</feature>
<reference evidence="2" key="1">
    <citation type="journal article" date="2013" name="Genetics">
        <title>The draft genome and transcriptome of Panagrellus redivivus are shaped by the harsh demands of a free-living lifestyle.</title>
        <authorList>
            <person name="Srinivasan J."/>
            <person name="Dillman A.R."/>
            <person name="Macchietto M.G."/>
            <person name="Heikkinen L."/>
            <person name="Lakso M."/>
            <person name="Fracchia K.M."/>
            <person name="Antoshechkin I."/>
            <person name="Mortazavi A."/>
            <person name="Wong G."/>
            <person name="Sternberg P.W."/>
        </authorList>
    </citation>
    <scope>NUCLEOTIDE SEQUENCE [LARGE SCALE GENOMIC DNA]</scope>
    <source>
        <strain evidence="2">MT8872</strain>
    </source>
</reference>
<evidence type="ECO:0000256" key="1">
    <source>
        <dbReference type="SAM" id="Phobius"/>
    </source>
</evidence>
<feature type="transmembrane region" description="Helical" evidence="1">
    <location>
        <begin position="12"/>
        <end position="34"/>
    </location>
</feature>
<sequence>MVEYKVGDIGVAVAQITIWYYLSGLGVWGFLLGVNRFTAIAYPWIHLKIWTGKRLYIIFGITALVPFLVEGFTFADIHCRLYAYASECRSFKVRSVLIHTVCNTSLSIAALFIVTIAVIKAPKQTTILAKIERKSILYTVATSICIIGYSVCFYVCRLTAATPIVLYNISMMFYLCHQYGPMILLLFLNSIYRREFLLFLKLDRLGIVKNQTSSIAAVTTTAKHP</sequence>
<evidence type="ECO:0000313" key="2">
    <source>
        <dbReference type="Proteomes" id="UP000492821"/>
    </source>
</evidence>
<keyword evidence="1" id="KW-1133">Transmembrane helix</keyword>